<dbReference type="KEGG" id="dto:TOL2_C31700"/>
<evidence type="ECO:0000313" key="1">
    <source>
        <dbReference type="EMBL" id="CCK81328.1"/>
    </source>
</evidence>
<dbReference type="CDD" id="cd07040">
    <property type="entry name" value="HP"/>
    <property type="match status" value="1"/>
</dbReference>
<dbReference type="STRING" id="651182.TOL2_C31700"/>
<dbReference type="EMBL" id="FO203503">
    <property type="protein sequence ID" value="CCK81328.1"/>
    <property type="molecule type" value="Genomic_DNA"/>
</dbReference>
<gene>
    <name evidence="1" type="ordered locus">TOL2_C31700</name>
</gene>
<dbReference type="HOGENOM" id="CLU_1218195_0_0_7"/>
<keyword evidence="2" id="KW-1185">Reference proteome</keyword>
<accession>K0NMS5</accession>
<dbReference type="OrthoDB" id="191478at2"/>
<evidence type="ECO:0000313" key="2">
    <source>
        <dbReference type="Proteomes" id="UP000007347"/>
    </source>
</evidence>
<dbReference type="Proteomes" id="UP000007347">
    <property type="component" value="Chromosome"/>
</dbReference>
<reference evidence="1 2" key="1">
    <citation type="journal article" date="2013" name="Environ. Microbiol.">
        <title>Complete genome, catabolic sub-proteomes and key-metabolites of Desulfobacula toluolica Tol2, a marine, aromatic compound-degrading, sulfate-reducing bacterium.</title>
        <authorList>
            <person name="Wohlbrand L."/>
            <person name="Jacob J.H."/>
            <person name="Kube M."/>
            <person name="Mussmann M."/>
            <person name="Jarling R."/>
            <person name="Beck A."/>
            <person name="Amann R."/>
            <person name="Wilkes H."/>
            <person name="Reinhardt R."/>
            <person name="Rabus R."/>
        </authorList>
    </citation>
    <scope>NUCLEOTIDE SEQUENCE [LARGE SCALE GENOMIC DNA]</scope>
    <source>
        <strain evidence="2">DSM 7467 / Tol2</strain>
    </source>
</reference>
<dbReference type="Gene3D" id="3.40.50.1240">
    <property type="entry name" value="Phosphoglycerate mutase-like"/>
    <property type="match status" value="1"/>
</dbReference>
<sequence>MTQEPKIRPRQIIDTINNLLDNGIKKISVLVRHSDRMFTEDANLEPFMTLTDEGKKNAFEFGADLRSAPLPRLYSSFLGRCIETAYLIDKGFTKTHNQTLDHNCTNEMLTPFYVIDMDETVHRVKKQGNALFLRNWFDKLIDERIMENPEKTANRLSEFMIEQIKKYDENRIAVCVSHDWNIYVLKEFKLGLKHETSGDVGFLDGVVFFEKENQYYIINHQAGPVLL</sequence>
<name>K0NMS5_DESTT</name>
<dbReference type="Pfam" id="PF00300">
    <property type="entry name" value="His_Phos_1"/>
    <property type="match status" value="1"/>
</dbReference>
<dbReference type="AlphaFoldDB" id="K0NMS5"/>
<organism evidence="1 2">
    <name type="scientific">Desulfobacula toluolica (strain DSM 7467 / Tol2)</name>
    <dbReference type="NCBI Taxonomy" id="651182"/>
    <lineage>
        <taxon>Bacteria</taxon>
        <taxon>Pseudomonadati</taxon>
        <taxon>Thermodesulfobacteriota</taxon>
        <taxon>Desulfobacteria</taxon>
        <taxon>Desulfobacterales</taxon>
        <taxon>Desulfobacteraceae</taxon>
        <taxon>Desulfobacula</taxon>
    </lineage>
</organism>
<protein>
    <submittedName>
        <fullName evidence="1">Predicted phosphoglycerate mutase</fullName>
    </submittedName>
</protein>
<proteinExistence type="predicted"/>
<dbReference type="InterPro" id="IPR013078">
    <property type="entry name" value="His_Pase_superF_clade-1"/>
</dbReference>
<dbReference type="SUPFAM" id="SSF53254">
    <property type="entry name" value="Phosphoglycerate mutase-like"/>
    <property type="match status" value="1"/>
</dbReference>
<dbReference type="InterPro" id="IPR029033">
    <property type="entry name" value="His_PPase_superfam"/>
</dbReference>